<feature type="domain" description="Non-reducing end beta-L-arabinofuranosidase-like GH127 middle" evidence="3">
    <location>
        <begin position="444"/>
        <end position="537"/>
    </location>
</feature>
<proteinExistence type="predicted"/>
<dbReference type="InterPro" id="IPR012878">
    <property type="entry name" value="Beta-AFase-like_GH127_cat"/>
</dbReference>
<dbReference type="PANTHER" id="PTHR43465:SF2">
    <property type="entry name" value="DUF1680 DOMAIN PROTEIN (AFU_ORTHOLOGUE AFUA_1G08910)"/>
    <property type="match status" value="1"/>
</dbReference>
<dbReference type="InterPro" id="IPR049049">
    <property type="entry name" value="Beta-AFase-like_GH127_C"/>
</dbReference>
<dbReference type="InterPro" id="IPR049046">
    <property type="entry name" value="Beta-AFase-like_GH127_middle"/>
</dbReference>
<evidence type="ECO:0008006" key="7">
    <source>
        <dbReference type="Google" id="ProtNLM"/>
    </source>
</evidence>
<dbReference type="PANTHER" id="PTHR43465">
    <property type="entry name" value="DUF1680 DOMAIN PROTEIN (AFU_ORTHOLOGUE AFUA_1G08910)"/>
    <property type="match status" value="1"/>
</dbReference>
<dbReference type="RefSeq" id="WP_111135526.1">
    <property type="nucleotide sequence ID" value="NZ_POUB01000134.1"/>
</dbReference>
<dbReference type="OrthoDB" id="9757939at2"/>
<feature type="domain" description="Non-reducing end beta-L-arabinofuranosidase-like GH127 catalytic" evidence="2">
    <location>
        <begin position="43"/>
        <end position="433"/>
    </location>
</feature>
<comment type="caution">
    <text evidence="5">The sequence shown here is derived from an EMBL/GenBank/DDBJ whole genome shotgun (WGS) entry which is preliminary data.</text>
</comment>
<dbReference type="Pfam" id="PF07944">
    <property type="entry name" value="Beta-AFase-like_GH127_cat"/>
    <property type="match status" value="1"/>
</dbReference>
<evidence type="ECO:0000259" key="2">
    <source>
        <dbReference type="Pfam" id="PF07944"/>
    </source>
</evidence>
<protein>
    <recommendedName>
        <fullName evidence="7">Glycoside hydrolase family 127 protein</fullName>
    </recommendedName>
</protein>
<accession>A0A2W2D2Q3</accession>
<evidence type="ECO:0000256" key="1">
    <source>
        <dbReference type="SAM" id="MobiDB-lite"/>
    </source>
</evidence>
<feature type="domain" description="Non-reducing end beta-L-arabinofuranosidase-like GH127 C-terminal" evidence="4">
    <location>
        <begin position="540"/>
        <end position="653"/>
    </location>
</feature>
<dbReference type="Proteomes" id="UP000248749">
    <property type="component" value="Unassembled WGS sequence"/>
</dbReference>
<name>A0A2W2D2Q3_9ACTN</name>
<organism evidence="5 6">
    <name type="scientific">Micromonospora deserti</name>
    <dbReference type="NCBI Taxonomy" id="2070366"/>
    <lineage>
        <taxon>Bacteria</taxon>
        <taxon>Bacillati</taxon>
        <taxon>Actinomycetota</taxon>
        <taxon>Actinomycetes</taxon>
        <taxon>Micromonosporales</taxon>
        <taxon>Micromonosporaceae</taxon>
        <taxon>Micromonospora</taxon>
    </lineage>
</organism>
<dbReference type="GO" id="GO:0005975">
    <property type="term" value="P:carbohydrate metabolic process"/>
    <property type="evidence" value="ECO:0007669"/>
    <property type="project" value="InterPro"/>
</dbReference>
<keyword evidence="6" id="KW-1185">Reference proteome</keyword>
<dbReference type="InterPro" id="IPR008928">
    <property type="entry name" value="6-hairpin_glycosidase_sf"/>
</dbReference>
<feature type="compositionally biased region" description="Basic and acidic residues" evidence="1">
    <location>
        <begin position="1"/>
        <end position="14"/>
    </location>
</feature>
<gene>
    <name evidence="5" type="ORF">C1I99_18750</name>
</gene>
<evidence type="ECO:0000313" key="6">
    <source>
        <dbReference type="Proteomes" id="UP000248749"/>
    </source>
</evidence>
<reference evidence="5 6" key="1">
    <citation type="submission" date="2018-01" db="EMBL/GenBank/DDBJ databases">
        <title>Draft genome sequence of Salinispora sp. 13K206.</title>
        <authorList>
            <person name="Sahin N."/>
            <person name="Saygin H."/>
            <person name="Ay H."/>
        </authorList>
    </citation>
    <scope>NUCLEOTIDE SEQUENCE [LARGE SCALE GENOMIC DNA]</scope>
    <source>
        <strain evidence="5 6">13K206</strain>
    </source>
</reference>
<evidence type="ECO:0000259" key="3">
    <source>
        <dbReference type="Pfam" id="PF20736"/>
    </source>
</evidence>
<feature type="region of interest" description="Disordered" evidence="1">
    <location>
        <begin position="1"/>
        <end position="29"/>
    </location>
</feature>
<dbReference type="SUPFAM" id="SSF48208">
    <property type="entry name" value="Six-hairpin glycosidases"/>
    <property type="match status" value="1"/>
</dbReference>
<evidence type="ECO:0000259" key="4">
    <source>
        <dbReference type="Pfam" id="PF20737"/>
    </source>
</evidence>
<evidence type="ECO:0000313" key="5">
    <source>
        <dbReference type="EMBL" id="PZF94919.1"/>
    </source>
</evidence>
<dbReference type="Pfam" id="PF20736">
    <property type="entry name" value="Glyco_hydro127M"/>
    <property type="match status" value="1"/>
</dbReference>
<sequence length="668" mass="72859">MIDGTAHADQRNALDDAGPGPRSGCPVLPARGPVRPLGLAHATITGGFWGSRQDVNATATLAHCESWMERVGWLANFDRVAEGSTAPDRPGWSFSDSEVYKLIEALCWEAGRSGDAAAETAIKRLTARVARAQDSDGYLNTCFGHDRQPPRYSDMEMGHELYNTGHLLQAATARLRTVGEDDLVKVARRAADHVCRTFGADGVPAICGHPEIEVGLAEFGRALGVDRYVEQARLFLERRGHGTLRDVPLGRGYFQDDLPIRQAGVWRGHAVRALYLTAAAVDVAVDRADDELLTAVQRQWRRSVARRTFITGGMGSRHQDEGFGEDWELPPDRAYCETCAGVASMMVSWRLFLATGDTRYTDLIERTLFNVIATSPSSDGKAFFYANPLHQRVPGPPTDETQVSPRAEAGTRAPWFDVSCCPTNVARTLASLAGYLATTDGDSLQIHQYAPSTIRADLPGGRQVAVRVETDYPTSGSIRVHVTGDAAQPWTLALRVPAWAAGARLVEGGRTRPVEPGMVTVRRAFRAGDVVRLDLPMQPRFTWPDRRIDAVRGCVAVERGPEVLCVESLDLPHPDLLHALEIDPSVPPSGHTDGARVRGRLVAHPDNDWPYAATPTAGDPVDGGGDAGWFEVPLRQYHSWARRGPTGMRIWLPTAHREPATGQKTPAR</sequence>
<dbReference type="AlphaFoldDB" id="A0A2W2D2Q3"/>
<dbReference type="InterPro" id="IPR049174">
    <property type="entry name" value="Beta-AFase-like"/>
</dbReference>
<dbReference type="Pfam" id="PF20737">
    <property type="entry name" value="Glyco_hydro127C"/>
    <property type="match status" value="1"/>
</dbReference>
<dbReference type="EMBL" id="POUB01000134">
    <property type="protein sequence ID" value="PZF94919.1"/>
    <property type="molecule type" value="Genomic_DNA"/>
</dbReference>